<evidence type="ECO:0000313" key="2">
    <source>
        <dbReference type="Proteomes" id="UP001174997"/>
    </source>
</evidence>
<evidence type="ECO:0000313" key="1">
    <source>
        <dbReference type="EMBL" id="KAK0667761.1"/>
    </source>
</evidence>
<sequence length="325" mass="36219">MSPTHPSMFEMSACANTRFQKADCVLVGGMPVNYNWLWTIWQPKFNHSTTMTRLSIVRPKQCIPIMCERTTGGAYWCNDSNSTKTALWRELAEFAGEVFTQCIIGIRSSGQTQFDEDSRVIVTDPLGQGCNMRYNDTLETRGPYKGVWPEDLEDPYRHAALVKHTRRQLVPALDPAPGTSGLMSSALTEVSQPSGIDCTSVIGRPTLFGDARRMFDDAMGEFIGGKKCTLGPKQCMSVGCKGDTAAFFWCNDSTETRTKPCYEPVEKGWLVILNCKGGGYGKWATTGGTFHDGDGRVFVVRPIDGRCELEYERTERKFVEVYGDE</sequence>
<dbReference type="PANTHER" id="PTHR35605:SF1">
    <property type="entry name" value="ECP2 EFFECTOR PROTEIN DOMAIN-CONTAINING PROTEIN-RELATED"/>
    <property type="match status" value="1"/>
</dbReference>
<comment type="caution">
    <text evidence="1">The sequence shown here is derived from an EMBL/GenBank/DDBJ whole genome shotgun (WGS) entry which is preliminary data.</text>
</comment>
<protein>
    <submittedName>
        <fullName evidence="1">Uncharacterized protein</fullName>
    </submittedName>
</protein>
<dbReference type="Proteomes" id="UP001174997">
    <property type="component" value="Unassembled WGS sequence"/>
</dbReference>
<accession>A0AA39ZBC5</accession>
<reference evidence="1" key="1">
    <citation type="submission" date="2023-06" db="EMBL/GenBank/DDBJ databases">
        <title>Genome-scale phylogeny and comparative genomics of the fungal order Sordariales.</title>
        <authorList>
            <consortium name="Lawrence Berkeley National Laboratory"/>
            <person name="Hensen N."/>
            <person name="Bonometti L."/>
            <person name="Westerberg I."/>
            <person name="Brannstrom I.O."/>
            <person name="Guillou S."/>
            <person name="Cros-Aarteil S."/>
            <person name="Calhoun S."/>
            <person name="Haridas S."/>
            <person name="Kuo A."/>
            <person name="Mondo S."/>
            <person name="Pangilinan J."/>
            <person name="Riley R."/>
            <person name="Labutti K."/>
            <person name="Andreopoulos B."/>
            <person name="Lipzen A."/>
            <person name="Chen C."/>
            <person name="Yanf M."/>
            <person name="Daum C."/>
            <person name="Ng V."/>
            <person name="Clum A."/>
            <person name="Steindorff A."/>
            <person name="Ohm R."/>
            <person name="Martin F."/>
            <person name="Silar P."/>
            <person name="Natvig D."/>
            <person name="Lalanne C."/>
            <person name="Gautier V."/>
            <person name="Ament-Velasquez S.L."/>
            <person name="Kruys A."/>
            <person name="Hutchinson M.I."/>
            <person name="Powell A.J."/>
            <person name="Barry K."/>
            <person name="Miller A.N."/>
            <person name="Grigoriev I.V."/>
            <person name="Debuchy R."/>
            <person name="Gladieux P."/>
            <person name="Thoren M.H."/>
            <person name="Johannesson H."/>
        </authorList>
    </citation>
    <scope>NUCLEOTIDE SEQUENCE</scope>
    <source>
        <strain evidence="1">CBS 307.81</strain>
    </source>
</reference>
<keyword evidence="2" id="KW-1185">Reference proteome</keyword>
<dbReference type="PANTHER" id="PTHR35605">
    <property type="entry name" value="ECP2 EFFECTOR PROTEIN DOMAIN-CONTAINING PROTEIN-RELATED"/>
    <property type="match status" value="1"/>
</dbReference>
<proteinExistence type="predicted"/>
<organism evidence="1 2">
    <name type="scientific">Cercophora samala</name>
    <dbReference type="NCBI Taxonomy" id="330535"/>
    <lineage>
        <taxon>Eukaryota</taxon>
        <taxon>Fungi</taxon>
        <taxon>Dikarya</taxon>
        <taxon>Ascomycota</taxon>
        <taxon>Pezizomycotina</taxon>
        <taxon>Sordariomycetes</taxon>
        <taxon>Sordariomycetidae</taxon>
        <taxon>Sordariales</taxon>
        <taxon>Lasiosphaeriaceae</taxon>
        <taxon>Cercophora</taxon>
    </lineage>
</organism>
<dbReference type="AlphaFoldDB" id="A0AA39ZBC5"/>
<dbReference type="EMBL" id="JAULSY010000066">
    <property type="protein sequence ID" value="KAK0667761.1"/>
    <property type="molecule type" value="Genomic_DNA"/>
</dbReference>
<gene>
    <name evidence="1" type="ORF">QBC41DRAFT_347698</name>
</gene>
<name>A0AA39ZBC5_9PEZI</name>